<comment type="caution">
    <text evidence="3">The sequence shown here is derived from an EMBL/GenBank/DDBJ whole genome shotgun (WGS) entry which is preliminary data.</text>
</comment>
<organism evidence="3 4">
    <name type="scientific">Candidatus Limivivens intestinipullorum</name>
    <dbReference type="NCBI Taxonomy" id="2840858"/>
    <lineage>
        <taxon>Bacteria</taxon>
        <taxon>Bacillati</taxon>
        <taxon>Bacillota</taxon>
        <taxon>Clostridia</taxon>
        <taxon>Lachnospirales</taxon>
        <taxon>Lachnospiraceae</taxon>
        <taxon>Lachnospiraceae incertae sedis</taxon>
        <taxon>Candidatus Limivivens</taxon>
    </lineage>
</organism>
<protein>
    <submittedName>
        <fullName evidence="3">Carbon-nitrogen family hydrolase</fullName>
    </submittedName>
</protein>
<name>A0A9D1EW82_9FIRM</name>
<feature type="domain" description="CN hydrolase" evidence="2">
    <location>
        <begin position="1"/>
        <end position="241"/>
    </location>
</feature>
<dbReference type="GO" id="GO:0016787">
    <property type="term" value="F:hydrolase activity"/>
    <property type="evidence" value="ECO:0007669"/>
    <property type="project" value="UniProtKB-KW"/>
</dbReference>
<dbReference type="Pfam" id="PF00795">
    <property type="entry name" value="CN_hydrolase"/>
    <property type="match status" value="1"/>
</dbReference>
<dbReference type="InterPro" id="IPR036526">
    <property type="entry name" value="C-N_Hydrolase_sf"/>
</dbReference>
<evidence type="ECO:0000256" key="1">
    <source>
        <dbReference type="ARBA" id="ARBA00010613"/>
    </source>
</evidence>
<reference evidence="3" key="1">
    <citation type="submission" date="2020-10" db="EMBL/GenBank/DDBJ databases">
        <authorList>
            <person name="Gilroy R."/>
        </authorList>
    </citation>
    <scope>NUCLEOTIDE SEQUENCE</scope>
    <source>
        <strain evidence="3">CHK190-19873</strain>
    </source>
</reference>
<dbReference type="InterPro" id="IPR003010">
    <property type="entry name" value="C-N_Hydrolase"/>
</dbReference>
<dbReference type="SUPFAM" id="SSF56317">
    <property type="entry name" value="Carbon-nitrogen hydrolase"/>
    <property type="match status" value="1"/>
</dbReference>
<reference evidence="3" key="2">
    <citation type="journal article" date="2021" name="PeerJ">
        <title>Extensive microbial diversity within the chicken gut microbiome revealed by metagenomics and culture.</title>
        <authorList>
            <person name="Gilroy R."/>
            <person name="Ravi A."/>
            <person name="Getino M."/>
            <person name="Pursley I."/>
            <person name="Horton D.L."/>
            <person name="Alikhan N.F."/>
            <person name="Baker D."/>
            <person name="Gharbi K."/>
            <person name="Hall N."/>
            <person name="Watson M."/>
            <person name="Adriaenssens E.M."/>
            <person name="Foster-Nyarko E."/>
            <person name="Jarju S."/>
            <person name="Secka A."/>
            <person name="Antonio M."/>
            <person name="Oren A."/>
            <person name="Chaudhuri R.R."/>
            <person name="La Ragione R."/>
            <person name="Hildebrand F."/>
            <person name="Pallen M.J."/>
        </authorList>
    </citation>
    <scope>NUCLEOTIDE SEQUENCE</scope>
    <source>
        <strain evidence="3">CHK190-19873</strain>
    </source>
</reference>
<accession>A0A9D1EW82</accession>
<dbReference type="PANTHER" id="PTHR23088">
    <property type="entry name" value="NITRILASE-RELATED"/>
    <property type="match status" value="1"/>
</dbReference>
<dbReference type="PROSITE" id="PS50263">
    <property type="entry name" value="CN_HYDROLASE"/>
    <property type="match status" value="1"/>
</dbReference>
<dbReference type="AlphaFoldDB" id="A0A9D1EW82"/>
<gene>
    <name evidence="3" type="ORF">IAB44_16010</name>
</gene>
<keyword evidence="3" id="KW-0378">Hydrolase</keyword>
<evidence type="ECO:0000313" key="4">
    <source>
        <dbReference type="Proteomes" id="UP000823935"/>
    </source>
</evidence>
<dbReference type="Gene3D" id="3.60.110.10">
    <property type="entry name" value="Carbon-nitrogen hydrolase"/>
    <property type="match status" value="1"/>
</dbReference>
<comment type="similarity">
    <text evidence="1">Belongs to the carbon-nitrogen hydrolase superfamily. NIT1/NIT2 family.</text>
</comment>
<evidence type="ECO:0000259" key="2">
    <source>
        <dbReference type="PROSITE" id="PS50263"/>
    </source>
</evidence>
<dbReference type="Proteomes" id="UP000823935">
    <property type="component" value="Unassembled WGS sequence"/>
</dbReference>
<proteinExistence type="inferred from homology"/>
<evidence type="ECO:0000313" key="3">
    <source>
        <dbReference type="EMBL" id="HIS33028.1"/>
    </source>
</evidence>
<dbReference type="PANTHER" id="PTHR23088:SF27">
    <property type="entry name" value="DEAMINATED GLUTATHIONE AMIDASE"/>
    <property type="match status" value="1"/>
</dbReference>
<sequence length="273" mass="30423">MRIALCQTKIAFENRQENLADAERLLDRERGKGADLFLFPEMSFTGFSMNTAKTGEQFSDTPWKMRRLAEKYGAALGFGWVSAPEGGRGEENAGKAENHYTVVDASGRLLSDYVKIHPFSYAGEDRYFTGGNQLSYFNLAGHRIGTLICYDLRFPEVFQILADTCDVILVAANWPGKRREHWKTLLRARAIETQAYVCGVNCCGEQEGVFYAGDSAAFDPEGEPLCGFLEGEAVGYAEIGDKAALCREAFPVRQDRREDLYASYHALSSSSIR</sequence>
<dbReference type="EMBL" id="DVIQ01000110">
    <property type="protein sequence ID" value="HIS33028.1"/>
    <property type="molecule type" value="Genomic_DNA"/>
</dbReference>